<keyword evidence="2" id="KW-1185">Reference proteome</keyword>
<sequence>MLNLTIPLAWHYVWQEFRQPHQLLLRWVQAVLMVFIVTLSLASNTIQTYLEGNLQNLLGADAVLTQKANLTKEQITVLAGHSENVVKTSQIDATLTFNTKWQRTKLKAVGRDYPLQGQLLTSTSVLASNDNLAEVTHGGPKLGNIWLDSRLLQVYPQ</sequence>
<evidence type="ECO:0000313" key="2">
    <source>
        <dbReference type="Proteomes" id="UP001528411"/>
    </source>
</evidence>
<proteinExistence type="predicted"/>
<dbReference type="Proteomes" id="UP001528411">
    <property type="component" value="Unassembled WGS sequence"/>
</dbReference>
<gene>
    <name evidence="1" type="ORF">PN838_09730</name>
</gene>
<dbReference type="EMBL" id="JAQOMS010000002">
    <property type="protein sequence ID" value="MDC2888999.1"/>
    <property type="molecule type" value="Genomic_DNA"/>
</dbReference>
<dbReference type="RefSeq" id="WP_272180537.1">
    <property type="nucleotide sequence ID" value="NZ_JAQOMS010000002.1"/>
</dbReference>
<accession>A0ABT5FD72</accession>
<protein>
    <recommendedName>
        <fullName evidence="3">ABC transporter permease</fullName>
    </recommendedName>
</protein>
<evidence type="ECO:0008006" key="3">
    <source>
        <dbReference type="Google" id="ProtNLM"/>
    </source>
</evidence>
<name>A0ABT5FD72_9GAMM</name>
<reference evidence="1 2" key="1">
    <citation type="submission" date="2023-01" db="EMBL/GenBank/DDBJ databases">
        <title>Psychrosphaera sp. nov., isolated from marine algae.</title>
        <authorList>
            <person name="Bayburt H."/>
            <person name="Choi B.J."/>
            <person name="Kim J.M."/>
            <person name="Choi D.G."/>
            <person name="Jeon C.O."/>
        </authorList>
    </citation>
    <scope>NUCLEOTIDE SEQUENCE [LARGE SCALE GENOMIC DNA]</scope>
    <source>
        <strain evidence="1 2">G1-22</strain>
    </source>
</reference>
<comment type="caution">
    <text evidence="1">The sequence shown here is derived from an EMBL/GenBank/DDBJ whole genome shotgun (WGS) entry which is preliminary data.</text>
</comment>
<organism evidence="1 2">
    <name type="scientific">Psychrosphaera algicola</name>
    <dbReference type="NCBI Taxonomy" id="3023714"/>
    <lineage>
        <taxon>Bacteria</taxon>
        <taxon>Pseudomonadati</taxon>
        <taxon>Pseudomonadota</taxon>
        <taxon>Gammaproteobacteria</taxon>
        <taxon>Alteromonadales</taxon>
        <taxon>Pseudoalteromonadaceae</taxon>
        <taxon>Psychrosphaera</taxon>
    </lineage>
</organism>
<evidence type="ECO:0000313" key="1">
    <source>
        <dbReference type="EMBL" id="MDC2888999.1"/>
    </source>
</evidence>